<evidence type="ECO:0000313" key="3">
    <source>
        <dbReference type="Proteomes" id="UP000544090"/>
    </source>
</evidence>
<dbReference type="Proteomes" id="UP000544090">
    <property type="component" value="Unassembled WGS sequence"/>
</dbReference>
<proteinExistence type="predicted"/>
<dbReference type="AlphaFoldDB" id="A0A7X6K5I3"/>
<keyword evidence="3" id="KW-1185">Reference proteome</keyword>
<organism evidence="2 3">
    <name type="scientific">Arthrobacter mobilis</name>
    <dbReference type="NCBI Taxonomy" id="2724944"/>
    <lineage>
        <taxon>Bacteria</taxon>
        <taxon>Bacillati</taxon>
        <taxon>Actinomycetota</taxon>
        <taxon>Actinomycetes</taxon>
        <taxon>Micrococcales</taxon>
        <taxon>Micrococcaceae</taxon>
        <taxon>Arthrobacter</taxon>
    </lineage>
</organism>
<evidence type="ECO:0000256" key="1">
    <source>
        <dbReference type="SAM" id="SignalP"/>
    </source>
</evidence>
<sequence>MRKPNTLLRGATAVAAALALLAGGTPPAHAAEREVDVTGFAVQDIVFDGFGCQNLPVTVEGTVREDVAPGDLWMSADIYRSRYLVSTADFPFGETETRTFICSWYGLGKYKIGPTTVGGLTADDVFELTDPTSTSFHVRGKARASLGAKRSGNKVTLTARATYYRPESLGYRNHSPKGAEFQVKSRTGWRTVTTVDFVQGKASHTVSRSAKGTYRVVLPQTTSVTAATSPAVRK</sequence>
<reference evidence="2 3" key="1">
    <citation type="submission" date="2020-04" db="EMBL/GenBank/DDBJ databases">
        <title>Arthrobacter sp. nov.</title>
        <authorList>
            <person name="Liu S."/>
        </authorList>
    </citation>
    <scope>NUCLEOTIDE SEQUENCE [LARGE SCALE GENOMIC DNA]</scope>
    <source>
        <strain evidence="2 3">E918</strain>
    </source>
</reference>
<dbReference type="EMBL" id="JAAZSQ010000004">
    <property type="protein sequence ID" value="NKX54264.1"/>
    <property type="molecule type" value="Genomic_DNA"/>
</dbReference>
<gene>
    <name evidence="2" type="ORF">HGG74_06840</name>
</gene>
<evidence type="ECO:0000313" key="2">
    <source>
        <dbReference type="EMBL" id="NKX54264.1"/>
    </source>
</evidence>
<feature type="signal peptide" evidence="1">
    <location>
        <begin position="1"/>
        <end position="30"/>
    </location>
</feature>
<keyword evidence="1" id="KW-0732">Signal</keyword>
<accession>A0A7X6K5I3</accession>
<protein>
    <submittedName>
        <fullName evidence="2">Uncharacterized protein</fullName>
    </submittedName>
</protein>
<dbReference type="RefSeq" id="WP_168485603.1">
    <property type="nucleotide sequence ID" value="NZ_JAAZSQ010000004.1"/>
</dbReference>
<name>A0A7X6K5I3_9MICC</name>
<feature type="chain" id="PRO_5031044725" evidence="1">
    <location>
        <begin position="31"/>
        <end position="234"/>
    </location>
</feature>
<comment type="caution">
    <text evidence="2">The sequence shown here is derived from an EMBL/GenBank/DDBJ whole genome shotgun (WGS) entry which is preliminary data.</text>
</comment>